<name>A0A5A5T6Z1_9CHLR</name>
<evidence type="ECO:0000256" key="5">
    <source>
        <dbReference type="ARBA" id="ARBA00022692"/>
    </source>
</evidence>
<keyword evidence="4" id="KW-0808">Transferase</keyword>
<dbReference type="RefSeq" id="WP_149400066.1">
    <property type="nucleotide sequence ID" value="NZ_BIXY01000005.1"/>
</dbReference>
<feature type="transmembrane region" description="Helical" evidence="8">
    <location>
        <begin position="362"/>
        <end position="380"/>
    </location>
</feature>
<evidence type="ECO:0000259" key="9">
    <source>
        <dbReference type="Pfam" id="PF13231"/>
    </source>
</evidence>
<comment type="subcellular location">
    <subcellularLocation>
        <location evidence="1">Cell membrane</location>
        <topology evidence="1">Multi-pass membrane protein</topology>
    </subcellularLocation>
</comment>
<dbReference type="PANTHER" id="PTHR33908:SF11">
    <property type="entry name" value="MEMBRANE PROTEIN"/>
    <property type="match status" value="1"/>
</dbReference>
<sequence>MLETLSKTSTGVLQTKKVTRQQLFSKVVASRWSLPAILCLQALISLITLHNTAFQDEALYLFAGKQIVHSWMTGTKVIDPYAQYFSGFPYFYPVIGGVLDHFGGVEAARAFSLFCMLIVTFCAYQVAQRLFNRNCALWAAILFAFQAPVLFMGRLATYDALCLCCLAIAAALSMHVARARTPWGALLIGPLLFLAIVAKYAGMLFVPSVLGLLLFYSLISQGMRAMLLRVILALLSFALVAAVGLLSLSKDVLTGISATTTNRVATIYNSPSILLTHIVELSGIALVVGFLGLLLIGRKRLWLGLLLFASALLAPAYHLYKGELISLDKHLAFGMFFLAPLMGYAVASLAKYQRRFFSNYHWLVGLAVFLVIFSLGLQQAEYMYNEWITSTSMTYTMETQTRPGSGHYLSEDYDVSRYYLQHVSAPWQWNSLDFFQYTDRTHQLLTGRPAYQAALQDGYFDAVELSFGYNVSLAQYISGEIAKDHNYDLVSKLPYHDAYGNGTIWIWRKHTPSPPVSH</sequence>
<evidence type="ECO:0000256" key="3">
    <source>
        <dbReference type="ARBA" id="ARBA00022676"/>
    </source>
</evidence>
<feature type="transmembrane region" description="Helical" evidence="8">
    <location>
        <begin position="32"/>
        <end position="50"/>
    </location>
</feature>
<evidence type="ECO:0000256" key="6">
    <source>
        <dbReference type="ARBA" id="ARBA00022989"/>
    </source>
</evidence>
<feature type="transmembrane region" description="Helical" evidence="8">
    <location>
        <begin position="183"/>
        <end position="215"/>
    </location>
</feature>
<evidence type="ECO:0000256" key="2">
    <source>
        <dbReference type="ARBA" id="ARBA00022475"/>
    </source>
</evidence>
<evidence type="ECO:0000256" key="1">
    <source>
        <dbReference type="ARBA" id="ARBA00004651"/>
    </source>
</evidence>
<dbReference type="EMBL" id="BIXY01000005">
    <property type="protein sequence ID" value="GCF07015.1"/>
    <property type="molecule type" value="Genomic_DNA"/>
</dbReference>
<dbReference type="AlphaFoldDB" id="A0A5A5T6Z1"/>
<proteinExistence type="predicted"/>
<organism evidence="10 11">
    <name type="scientific">Dictyobacter arantiisoli</name>
    <dbReference type="NCBI Taxonomy" id="2014874"/>
    <lineage>
        <taxon>Bacteria</taxon>
        <taxon>Bacillati</taxon>
        <taxon>Chloroflexota</taxon>
        <taxon>Ktedonobacteria</taxon>
        <taxon>Ktedonobacterales</taxon>
        <taxon>Dictyobacteraceae</taxon>
        <taxon>Dictyobacter</taxon>
    </lineage>
</organism>
<evidence type="ECO:0000256" key="8">
    <source>
        <dbReference type="SAM" id="Phobius"/>
    </source>
</evidence>
<dbReference type="Proteomes" id="UP000322530">
    <property type="component" value="Unassembled WGS sequence"/>
</dbReference>
<keyword evidence="2" id="KW-1003">Cell membrane</keyword>
<keyword evidence="5 8" id="KW-0812">Transmembrane</keyword>
<dbReference type="Pfam" id="PF13231">
    <property type="entry name" value="PMT_2"/>
    <property type="match status" value="1"/>
</dbReference>
<dbReference type="PANTHER" id="PTHR33908">
    <property type="entry name" value="MANNOSYLTRANSFERASE YKCB-RELATED"/>
    <property type="match status" value="1"/>
</dbReference>
<dbReference type="GO" id="GO:0016763">
    <property type="term" value="F:pentosyltransferase activity"/>
    <property type="evidence" value="ECO:0007669"/>
    <property type="project" value="TreeGrafter"/>
</dbReference>
<keyword evidence="11" id="KW-1185">Reference proteome</keyword>
<evidence type="ECO:0000313" key="11">
    <source>
        <dbReference type="Proteomes" id="UP000322530"/>
    </source>
</evidence>
<protein>
    <recommendedName>
        <fullName evidence="9">Glycosyltransferase RgtA/B/C/D-like domain-containing protein</fullName>
    </recommendedName>
</protein>
<feature type="transmembrane region" description="Helical" evidence="8">
    <location>
        <begin position="136"/>
        <end position="153"/>
    </location>
</feature>
<dbReference type="InterPro" id="IPR038731">
    <property type="entry name" value="RgtA/B/C-like"/>
</dbReference>
<feature type="domain" description="Glycosyltransferase RgtA/B/C/D-like" evidence="9">
    <location>
        <begin position="106"/>
        <end position="240"/>
    </location>
</feature>
<feature type="transmembrane region" description="Helical" evidence="8">
    <location>
        <begin position="81"/>
        <end position="99"/>
    </location>
</feature>
<comment type="caution">
    <text evidence="10">The sequence shown here is derived from an EMBL/GenBank/DDBJ whole genome shotgun (WGS) entry which is preliminary data.</text>
</comment>
<keyword evidence="3" id="KW-0328">Glycosyltransferase</keyword>
<feature type="transmembrane region" description="Helical" evidence="8">
    <location>
        <begin position="332"/>
        <end position="350"/>
    </location>
</feature>
<feature type="transmembrane region" description="Helical" evidence="8">
    <location>
        <begin position="227"/>
        <end position="248"/>
    </location>
</feature>
<feature type="transmembrane region" description="Helical" evidence="8">
    <location>
        <begin position="273"/>
        <end position="294"/>
    </location>
</feature>
<accession>A0A5A5T6Z1</accession>
<evidence type="ECO:0000313" key="10">
    <source>
        <dbReference type="EMBL" id="GCF07015.1"/>
    </source>
</evidence>
<feature type="transmembrane region" description="Helical" evidence="8">
    <location>
        <begin position="160"/>
        <end position="177"/>
    </location>
</feature>
<keyword evidence="6 8" id="KW-1133">Transmembrane helix</keyword>
<keyword evidence="7 8" id="KW-0472">Membrane</keyword>
<reference evidence="10 11" key="1">
    <citation type="submission" date="2019-01" db="EMBL/GenBank/DDBJ databases">
        <title>Draft genome sequence of Dictyobacter sp. Uno17.</title>
        <authorList>
            <person name="Wang C.M."/>
            <person name="Zheng Y."/>
            <person name="Sakai Y."/>
            <person name="Abe K."/>
            <person name="Yokota A."/>
            <person name="Yabe S."/>
        </authorList>
    </citation>
    <scope>NUCLEOTIDE SEQUENCE [LARGE SCALE GENOMIC DNA]</scope>
    <source>
        <strain evidence="10 11">Uno17</strain>
    </source>
</reference>
<dbReference type="OrthoDB" id="4909654at2"/>
<gene>
    <name evidence="10" type="ORF">KDI_05790</name>
</gene>
<feature type="transmembrane region" description="Helical" evidence="8">
    <location>
        <begin position="301"/>
        <end position="320"/>
    </location>
</feature>
<evidence type="ECO:0000256" key="7">
    <source>
        <dbReference type="ARBA" id="ARBA00023136"/>
    </source>
</evidence>
<dbReference type="InterPro" id="IPR050297">
    <property type="entry name" value="LipidA_mod_glycosyltrf_83"/>
</dbReference>
<dbReference type="GO" id="GO:0005886">
    <property type="term" value="C:plasma membrane"/>
    <property type="evidence" value="ECO:0007669"/>
    <property type="project" value="UniProtKB-SubCell"/>
</dbReference>
<feature type="transmembrane region" description="Helical" evidence="8">
    <location>
        <begin position="111"/>
        <end position="130"/>
    </location>
</feature>
<dbReference type="GO" id="GO:0009103">
    <property type="term" value="P:lipopolysaccharide biosynthetic process"/>
    <property type="evidence" value="ECO:0007669"/>
    <property type="project" value="UniProtKB-ARBA"/>
</dbReference>
<evidence type="ECO:0000256" key="4">
    <source>
        <dbReference type="ARBA" id="ARBA00022679"/>
    </source>
</evidence>